<proteinExistence type="predicted"/>
<accession>A0A177JUT2</accession>
<evidence type="ECO:0000313" key="1">
    <source>
        <dbReference type="EMBL" id="OAH44674.1"/>
    </source>
</evidence>
<organism evidence="1 2">
    <name type="scientific">Sphingobium yanoikuyae</name>
    <name type="common">Sphingomonas yanoikuyae</name>
    <dbReference type="NCBI Taxonomy" id="13690"/>
    <lineage>
        <taxon>Bacteria</taxon>
        <taxon>Pseudomonadati</taxon>
        <taxon>Pseudomonadota</taxon>
        <taxon>Alphaproteobacteria</taxon>
        <taxon>Sphingomonadales</taxon>
        <taxon>Sphingomonadaceae</taxon>
        <taxon>Sphingobium</taxon>
    </lineage>
</organism>
<dbReference type="AlphaFoldDB" id="A0A177JUT2"/>
<sequence length="92" mass="10417">MLRAHGGDGAAYREVLRWSSQWLRVYFEYHGPDLNSWEVDFAVKETIAAVHAKRHTFVGHHTFAEWLEAVARYKAPSLLSTLRAGNCADAVC</sequence>
<dbReference type="Gene3D" id="1.10.1740.10">
    <property type="match status" value="1"/>
</dbReference>
<name>A0A177JUT2_SPHYA</name>
<gene>
    <name evidence="1" type="ORF">AX777_20610</name>
</gene>
<protein>
    <submittedName>
        <fullName evidence="1">Uncharacterized protein</fullName>
    </submittedName>
</protein>
<evidence type="ECO:0000313" key="2">
    <source>
        <dbReference type="Proteomes" id="UP000077262"/>
    </source>
</evidence>
<comment type="caution">
    <text evidence="1">The sequence shown here is derived from an EMBL/GenBank/DDBJ whole genome shotgun (WGS) entry which is preliminary data.</text>
</comment>
<dbReference type="EMBL" id="LSTR01000028">
    <property type="protein sequence ID" value="OAH44674.1"/>
    <property type="molecule type" value="Genomic_DNA"/>
</dbReference>
<reference evidence="1 2" key="1">
    <citation type="submission" date="2016-02" db="EMBL/GenBank/DDBJ databases">
        <authorList>
            <person name="Wen L."/>
            <person name="He K."/>
            <person name="Yang H."/>
        </authorList>
    </citation>
    <scope>NUCLEOTIDE SEQUENCE [LARGE SCALE GENOMIC DNA]</scope>
    <source>
        <strain evidence="1 2">CD09_2</strain>
    </source>
</reference>
<dbReference type="Proteomes" id="UP000077262">
    <property type="component" value="Unassembled WGS sequence"/>
</dbReference>